<keyword evidence="1" id="KW-0227">DNA damage</keyword>
<evidence type="ECO:0000313" key="5">
    <source>
        <dbReference type="EMBL" id="MBR8828015.1"/>
    </source>
</evidence>
<evidence type="ECO:0000259" key="4">
    <source>
        <dbReference type="Pfam" id="PF12705"/>
    </source>
</evidence>
<name>A0A941GV67_9CHRO</name>
<dbReference type="Pfam" id="PF12705">
    <property type="entry name" value="PDDEXK_1"/>
    <property type="match status" value="1"/>
</dbReference>
<evidence type="ECO:0000313" key="6">
    <source>
        <dbReference type="Proteomes" id="UP000767446"/>
    </source>
</evidence>
<comment type="caution">
    <text evidence="5">The sequence shown here is derived from an EMBL/GenBank/DDBJ whole genome shotgun (WGS) entry which is preliminary data.</text>
</comment>
<dbReference type="Gene3D" id="3.90.320.10">
    <property type="match status" value="1"/>
</dbReference>
<evidence type="ECO:0000256" key="1">
    <source>
        <dbReference type="ARBA" id="ARBA00022763"/>
    </source>
</evidence>
<dbReference type="EMBL" id="JADQBC010000051">
    <property type="protein sequence ID" value="MBR8828015.1"/>
    <property type="molecule type" value="Genomic_DNA"/>
</dbReference>
<reference evidence="5" key="1">
    <citation type="submission" date="2021-02" db="EMBL/GenBank/DDBJ databases">
        <title>Metagenome analyses of Stigonema ocellatum DSM 106950, Chlorogloea purpurea SAG 13.99 and Gomphosphaeria aponina DSM 107014.</title>
        <authorList>
            <person name="Marter P."/>
            <person name="Huang S."/>
        </authorList>
    </citation>
    <scope>NUCLEOTIDE SEQUENCE</scope>
    <source>
        <strain evidence="5">JP213</strain>
    </source>
</reference>
<feature type="domain" description="PD-(D/E)XK endonuclease-like" evidence="4">
    <location>
        <begin position="9"/>
        <end position="231"/>
    </location>
</feature>
<keyword evidence="2" id="KW-0347">Helicase</keyword>
<dbReference type="GO" id="GO:0004386">
    <property type="term" value="F:helicase activity"/>
    <property type="evidence" value="ECO:0007669"/>
    <property type="project" value="UniProtKB-KW"/>
</dbReference>
<dbReference type="GO" id="GO:0006281">
    <property type="term" value="P:DNA repair"/>
    <property type="evidence" value="ECO:0007669"/>
    <property type="project" value="UniProtKB-KW"/>
</dbReference>
<organism evidence="5 6">
    <name type="scientific">Gomphosphaeria aponina SAG 52.96 = DSM 107014</name>
    <dbReference type="NCBI Taxonomy" id="1521640"/>
    <lineage>
        <taxon>Bacteria</taxon>
        <taxon>Bacillati</taxon>
        <taxon>Cyanobacteriota</taxon>
        <taxon>Cyanophyceae</taxon>
        <taxon>Oscillatoriophycideae</taxon>
        <taxon>Chroococcales</taxon>
        <taxon>Gomphosphaeriaceae</taxon>
        <taxon>Gomphosphaeria</taxon>
    </lineage>
</organism>
<proteinExistence type="predicted"/>
<dbReference type="InterPro" id="IPR011604">
    <property type="entry name" value="PDDEXK-like_dom_sf"/>
</dbReference>
<keyword evidence="2" id="KW-0067">ATP-binding</keyword>
<keyword evidence="3" id="KW-0234">DNA repair</keyword>
<dbReference type="InterPro" id="IPR038726">
    <property type="entry name" value="PDDEXK_AddAB-type"/>
</dbReference>
<evidence type="ECO:0000256" key="2">
    <source>
        <dbReference type="ARBA" id="ARBA00022806"/>
    </source>
</evidence>
<sequence>MMQLPLIRLAQGQLNLLEICPPQFQRLYLEELGSPISPEEQEKQSWGSQFHLLMQQRELGLPIDSLLKEDEEVQRSLNGLVAAVPEIGGLTGTILRDAEHCRTLNFQGYLLTVVYDLLIVEGKKAQILDWKTYLQPQSQKKLAQNWQTRLYLYVLAETSEYLPEQISMTYWFVRLPRTPASVNFIYNDLLHQQTRQDLSSILTKLDSWLAEYLDEGIAFPHRLNCQEVCPYYSSFFATWGKSSIDLYTSIENIEEVSI</sequence>
<dbReference type="Proteomes" id="UP000767446">
    <property type="component" value="Unassembled WGS sequence"/>
</dbReference>
<protein>
    <submittedName>
        <fullName evidence="5">PD-(D/E)XK nuclease family protein</fullName>
    </submittedName>
</protein>
<dbReference type="AlphaFoldDB" id="A0A941GV67"/>
<keyword evidence="2" id="KW-0378">Hydrolase</keyword>
<evidence type="ECO:0000256" key="3">
    <source>
        <dbReference type="ARBA" id="ARBA00023204"/>
    </source>
</evidence>
<keyword evidence="2" id="KW-0547">Nucleotide-binding</keyword>
<accession>A0A941GV67</accession>
<gene>
    <name evidence="5" type="ORF">DSM107014_08960</name>
</gene>